<keyword evidence="3" id="KW-1185">Reference proteome</keyword>
<proteinExistence type="predicted"/>
<dbReference type="Proteomes" id="UP000184383">
    <property type="component" value="Unassembled WGS sequence"/>
</dbReference>
<dbReference type="AlphaFoldDB" id="A0A1L9RHZ8"/>
<dbReference type="EMBL" id="KV878213">
    <property type="protein sequence ID" value="OJJ34478.1"/>
    <property type="molecule type" value="Genomic_DNA"/>
</dbReference>
<gene>
    <name evidence="2" type="ORF">ASPWEDRAFT_158321</name>
</gene>
<feature type="compositionally biased region" description="Polar residues" evidence="1">
    <location>
        <begin position="476"/>
        <end position="485"/>
    </location>
</feature>
<feature type="region of interest" description="Disordered" evidence="1">
    <location>
        <begin position="45"/>
        <end position="119"/>
    </location>
</feature>
<feature type="compositionally biased region" description="Polar residues" evidence="1">
    <location>
        <begin position="78"/>
        <end position="87"/>
    </location>
</feature>
<protein>
    <submittedName>
        <fullName evidence="2">Uncharacterized protein</fullName>
    </submittedName>
</protein>
<evidence type="ECO:0000256" key="1">
    <source>
        <dbReference type="SAM" id="MobiDB-lite"/>
    </source>
</evidence>
<evidence type="ECO:0000313" key="3">
    <source>
        <dbReference type="Proteomes" id="UP000184383"/>
    </source>
</evidence>
<name>A0A1L9RHZ8_ASPWE</name>
<sequence>MDDFPSHWKATLLGEDFWKDAEQYNRPVNDSIEADHSLTLHTRFPFNLGPEAGPRAAKTEEIPQKRRRRFSMSDALGLSTNSTNPASSLPPARFFDIGRGRSRSRSRSPSVASERHTSSVCRTPFNMASSRKNDSIECILATPVPHELGTPSKPLMFFRGGVSWTCLDKSMTTLGLDLFWPVEKDKQDDDDEKDVLPIEELMPLCQFRRLRVLKITGMMQSYQKYIWQAVWLNTNLEELELGMALEPRIRQGYAENWPLIKGGWKLNKIHYGEPVYFGNMGDGNLDRKIGIGEYLDKTAMEKAKIRAMAMGRTLNRFSIRKLTLTGFVVDADPFLHWFDPKRMRCINFKNDCVDAGFYLCFPMKKVTILYPREVLERPLPVRRVNLFKELKVVELKGGKKVGEIPYRGPESLQQEIVPKGKENQSVNTVSGDDIHAGMARFSFESGSDSPRKMAGNTTSSKKDNVKKDEAEYETVGESSTNNESGINEWEAIIGQAF</sequence>
<dbReference type="VEuPathDB" id="FungiDB:ASPWEDRAFT_158321"/>
<organism evidence="2 3">
    <name type="scientific">Aspergillus wentii DTO 134E9</name>
    <dbReference type="NCBI Taxonomy" id="1073089"/>
    <lineage>
        <taxon>Eukaryota</taxon>
        <taxon>Fungi</taxon>
        <taxon>Dikarya</taxon>
        <taxon>Ascomycota</taxon>
        <taxon>Pezizomycotina</taxon>
        <taxon>Eurotiomycetes</taxon>
        <taxon>Eurotiomycetidae</taxon>
        <taxon>Eurotiales</taxon>
        <taxon>Aspergillaceae</taxon>
        <taxon>Aspergillus</taxon>
        <taxon>Aspergillus subgen. Cremei</taxon>
    </lineage>
</organism>
<reference evidence="3" key="1">
    <citation type="journal article" date="2017" name="Genome Biol.">
        <title>Comparative genomics reveals high biological diversity and specific adaptations in the industrially and medically important fungal genus Aspergillus.</title>
        <authorList>
            <person name="de Vries R.P."/>
            <person name="Riley R."/>
            <person name="Wiebenga A."/>
            <person name="Aguilar-Osorio G."/>
            <person name="Amillis S."/>
            <person name="Uchima C.A."/>
            <person name="Anderluh G."/>
            <person name="Asadollahi M."/>
            <person name="Askin M."/>
            <person name="Barry K."/>
            <person name="Battaglia E."/>
            <person name="Bayram O."/>
            <person name="Benocci T."/>
            <person name="Braus-Stromeyer S.A."/>
            <person name="Caldana C."/>
            <person name="Canovas D."/>
            <person name="Cerqueira G.C."/>
            <person name="Chen F."/>
            <person name="Chen W."/>
            <person name="Choi C."/>
            <person name="Clum A."/>
            <person name="Dos Santos R.A."/>
            <person name="Damasio A.R."/>
            <person name="Diallinas G."/>
            <person name="Emri T."/>
            <person name="Fekete E."/>
            <person name="Flipphi M."/>
            <person name="Freyberg S."/>
            <person name="Gallo A."/>
            <person name="Gournas C."/>
            <person name="Habgood R."/>
            <person name="Hainaut M."/>
            <person name="Harispe M.L."/>
            <person name="Henrissat B."/>
            <person name="Hilden K.S."/>
            <person name="Hope R."/>
            <person name="Hossain A."/>
            <person name="Karabika E."/>
            <person name="Karaffa L."/>
            <person name="Karanyi Z."/>
            <person name="Krasevec N."/>
            <person name="Kuo A."/>
            <person name="Kusch H."/>
            <person name="LaButti K."/>
            <person name="Lagendijk E.L."/>
            <person name="Lapidus A."/>
            <person name="Levasseur A."/>
            <person name="Lindquist E."/>
            <person name="Lipzen A."/>
            <person name="Logrieco A.F."/>
            <person name="MacCabe A."/>
            <person name="Maekelae M.R."/>
            <person name="Malavazi I."/>
            <person name="Melin P."/>
            <person name="Meyer V."/>
            <person name="Mielnichuk N."/>
            <person name="Miskei M."/>
            <person name="Molnar A.P."/>
            <person name="Mule G."/>
            <person name="Ngan C.Y."/>
            <person name="Orejas M."/>
            <person name="Orosz E."/>
            <person name="Ouedraogo J.P."/>
            <person name="Overkamp K.M."/>
            <person name="Park H.-S."/>
            <person name="Perrone G."/>
            <person name="Piumi F."/>
            <person name="Punt P.J."/>
            <person name="Ram A.F."/>
            <person name="Ramon A."/>
            <person name="Rauscher S."/>
            <person name="Record E."/>
            <person name="Riano-Pachon D.M."/>
            <person name="Robert V."/>
            <person name="Roehrig J."/>
            <person name="Ruller R."/>
            <person name="Salamov A."/>
            <person name="Salih N.S."/>
            <person name="Samson R.A."/>
            <person name="Sandor E."/>
            <person name="Sanguinetti M."/>
            <person name="Schuetze T."/>
            <person name="Sepcic K."/>
            <person name="Shelest E."/>
            <person name="Sherlock G."/>
            <person name="Sophianopoulou V."/>
            <person name="Squina F.M."/>
            <person name="Sun H."/>
            <person name="Susca A."/>
            <person name="Todd R.B."/>
            <person name="Tsang A."/>
            <person name="Unkles S.E."/>
            <person name="van de Wiele N."/>
            <person name="van Rossen-Uffink D."/>
            <person name="Oliveira J.V."/>
            <person name="Vesth T.C."/>
            <person name="Visser J."/>
            <person name="Yu J.-H."/>
            <person name="Zhou M."/>
            <person name="Andersen M.R."/>
            <person name="Archer D.B."/>
            <person name="Baker S.E."/>
            <person name="Benoit I."/>
            <person name="Brakhage A.A."/>
            <person name="Braus G.H."/>
            <person name="Fischer R."/>
            <person name="Frisvad J.C."/>
            <person name="Goldman G.H."/>
            <person name="Houbraken J."/>
            <person name="Oakley B."/>
            <person name="Pocsi I."/>
            <person name="Scazzocchio C."/>
            <person name="Seiboth B."/>
            <person name="vanKuyk P.A."/>
            <person name="Wortman J."/>
            <person name="Dyer P.S."/>
            <person name="Grigoriev I.V."/>
        </authorList>
    </citation>
    <scope>NUCLEOTIDE SEQUENCE [LARGE SCALE GENOMIC DNA]</scope>
    <source>
        <strain evidence="3">DTO 134E9</strain>
    </source>
</reference>
<feature type="compositionally biased region" description="Basic and acidic residues" evidence="1">
    <location>
        <begin position="460"/>
        <end position="469"/>
    </location>
</feature>
<evidence type="ECO:0000313" key="2">
    <source>
        <dbReference type="EMBL" id="OJJ34478.1"/>
    </source>
</evidence>
<dbReference type="RefSeq" id="XP_040688154.1">
    <property type="nucleotide sequence ID" value="XM_040829746.1"/>
</dbReference>
<accession>A0A1L9RHZ8</accession>
<dbReference type="GeneID" id="63745594"/>
<dbReference type="OrthoDB" id="5368934at2759"/>
<feature type="region of interest" description="Disordered" evidence="1">
    <location>
        <begin position="442"/>
        <end position="497"/>
    </location>
</feature>